<keyword evidence="2" id="KW-1185">Reference proteome</keyword>
<dbReference type="InterPro" id="IPR052022">
    <property type="entry name" value="26kDa_periplasmic_antigen"/>
</dbReference>
<dbReference type="EMBL" id="JAERRC010000035">
    <property type="protein sequence ID" value="MBL0706762.1"/>
    <property type="molecule type" value="Genomic_DNA"/>
</dbReference>
<dbReference type="Gene3D" id="3.30.110.170">
    <property type="entry name" value="Protein of unknown function (DUF541), domain 1"/>
    <property type="match status" value="1"/>
</dbReference>
<sequence>MTHPHSLTVTGTGSAAIVPDIAVLRTGAEVRAPRLRDAYDGASRASEAMVAAALGLGIARSDIASSSLSVTPEMTWEEGQGQRLVGYSAGRGLTITARDISRTGELLDAIVAAGADAVRIHGLSLGVSDASAARSSAQEAAFRDAHAAAQRLAGLAGRALGAVMQVEAGWPAPAPGTPVPVHRVAFAAGVSAPVEAGEAEITASVTVTWELGAEA</sequence>
<reference evidence="1 2" key="1">
    <citation type="submission" date="2021-01" db="EMBL/GenBank/DDBJ databases">
        <title>Genome public.</title>
        <authorList>
            <person name="Liu C."/>
            <person name="Sun Q."/>
        </authorList>
    </citation>
    <scope>NUCLEOTIDE SEQUENCE [LARGE SCALE GENOMIC DNA]</scope>
    <source>
        <strain evidence="1 2">JC656</strain>
    </source>
</reference>
<dbReference type="Pfam" id="PF04402">
    <property type="entry name" value="SIMPL"/>
    <property type="match status" value="1"/>
</dbReference>
<dbReference type="Proteomes" id="UP000639051">
    <property type="component" value="Unassembled WGS sequence"/>
</dbReference>
<protein>
    <submittedName>
        <fullName evidence="1">SIMPL domain-containing protein</fullName>
    </submittedName>
</protein>
<comment type="caution">
    <text evidence="1">The sequence shown here is derived from an EMBL/GenBank/DDBJ whole genome shotgun (WGS) entry which is preliminary data.</text>
</comment>
<proteinExistence type="predicted"/>
<evidence type="ECO:0000313" key="2">
    <source>
        <dbReference type="Proteomes" id="UP000639051"/>
    </source>
</evidence>
<accession>A0ABS1K617</accession>
<dbReference type="RefSeq" id="WP_189694683.1">
    <property type="nucleotide sequence ID" value="NZ_BNCM01000012.1"/>
</dbReference>
<gene>
    <name evidence="1" type="ORF">JJE72_14800</name>
</gene>
<dbReference type="InterPro" id="IPR007497">
    <property type="entry name" value="SIMPL/DUF541"/>
</dbReference>
<dbReference type="PANTHER" id="PTHR34387">
    <property type="entry name" value="SLR1258 PROTEIN"/>
    <property type="match status" value="1"/>
</dbReference>
<name>A0ABS1K617_9MICC</name>
<organism evidence="1 2">
    <name type="scientific">Sinomonas cellulolyticus</name>
    <dbReference type="NCBI Taxonomy" id="2801916"/>
    <lineage>
        <taxon>Bacteria</taxon>
        <taxon>Bacillati</taxon>
        <taxon>Actinomycetota</taxon>
        <taxon>Actinomycetes</taxon>
        <taxon>Micrococcales</taxon>
        <taxon>Micrococcaceae</taxon>
        <taxon>Sinomonas</taxon>
    </lineage>
</organism>
<dbReference type="Gene3D" id="3.30.70.2970">
    <property type="entry name" value="Protein of unknown function (DUF541), domain 2"/>
    <property type="match status" value="1"/>
</dbReference>
<evidence type="ECO:0000313" key="1">
    <source>
        <dbReference type="EMBL" id="MBL0706762.1"/>
    </source>
</evidence>
<dbReference type="PANTHER" id="PTHR34387:SF2">
    <property type="entry name" value="SLR1258 PROTEIN"/>
    <property type="match status" value="1"/>
</dbReference>